<evidence type="ECO:0000313" key="2">
    <source>
        <dbReference type="EMBL" id="KIK77700.1"/>
    </source>
</evidence>
<accession>A0A0D0DHZ0</accession>
<keyword evidence="3" id="KW-1185">Reference proteome</keyword>
<dbReference type="EMBL" id="KN826870">
    <property type="protein sequence ID" value="KIK77700.1"/>
    <property type="molecule type" value="Genomic_DNA"/>
</dbReference>
<feature type="region of interest" description="Disordered" evidence="1">
    <location>
        <begin position="1"/>
        <end position="37"/>
    </location>
</feature>
<name>A0A0D0DHZ0_9AGAM</name>
<organism evidence="2 3">
    <name type="scientific">Paxillus rubicundulus Ve08.2h10</name>
    <dbReference type="NCBI Taxonomy" id="930991"/>
    <lineage>
        <taxon>Eukaryota</taxon>
        <taxon>Fungi</taxon>
        <taxon>Dikarya</taxon>
        <taxon>Basidiomycota</taxon>
        <taxon>Agaricomycotina</taxon>
        <taxon>Agaricomycetes</taxon>
        <taxon>Agaricomycetidae</taxon>
        <taxon>Boletales</taxon>
        <taxon>Paxilineae</taxon>
        <taxon>Paxillaceae</taxon>
        <taxon>Paxillus</taxon>
    </lineage>
</organism>
<protein>
    <submittedName>
        <fullName evidence="2">Uncharacterized protein</fullName>
    </submittedName>
</protein>
<reference evidence="3" key="2">
    <citation type="submission" date="2015-01" db="EMBL/GenBank/DDBJ databases">
        <title>Evolutionary Origins and Diversification of the Mycorrhizal Mutualists.</title>
        <authorList>
            <consortium name="DOE Joint Genome Institute"/>
            <consortium name="Mycorrhizal Genomics Consortium"/>
            <person name="Kohler A."/>
            <person name="Kuo A."/>
            <person name="Nagy L.G."/>
            <person name="Floudas D."/>
            <person name="Copeland A."/>
            <person name="Barry K.W."/>
            <person name="Cichocki N."/>
            <person name="Veneault-Fourrey C."/>
            <person name="LaButti K."/>
            <person name="Lindquist E.A."/>
            <person name="Lipzen A."/>
            <person name="Lundell T."/>
            <person name="Morin E."/>
            <person name="Murat C."/>
            <person name="Riley R."/>
            <person name="Ohm R."/>
            <person name="Sun H."/>
            <person name="Tunlid A."/>
            <person name="Henrissat B."/>
            <person name="Grigoriev I.V."/>
            <person name="Hibbett D.S."/>
            <person name="Martin F."/>
        </authorList>
    </citation>
    <scope>NUCLEOTIDE SEQUENCE [LARGE SCALE GENOMIC DNA]</scope>
    <source>
        <strain evidence="3">Ve08.2h10</strain>
    </source>
</reference>
<evidence type="ECO:0000256" key="1">
    <source>
        <dbReference type="SAM" id="MobiDB-lite"/>
    </source>
</evidence>
<evidence type="ECO:0000313" key="3">
    <source>
        <dbReference type="Proteomes" id="UP000054538"/>
    </source>
</evidence>
<feature type="compositionally biased region" description="Low complexity" evidence="1">
    <location>
        <begin position="25"/>
        <end position="35"/>
    </location>
</feature>
<proteinExistence type="predicted"/>
<dbReference type="HOGENOM" id="CLU_092273_0_0_1"/>
<dbReference type="InParanoid" id="A0A0D0DHZ0"/>
<gene>
    <name evidence="2" type="ORF">PAXRUDRAFT_17321</name>
</gene>
<dbReference type="Proteomes" id="UP000054538">
    <property type="component" value="Unassembled WGS sequence"/>
</dbReference>
<dbReference type="OrthoDB" id="1870062at2759"/>
<sequence length="262" mass="29247">MVMDEDAETMPHQSSSLTPPPPSSPLQVPSTLPSSSKDDIKNEDCHLCLDGGEDLYCCIRCLRVICNVCIMVPVESHSLVRGSDMDFTCPACHEAADRDNSGQMGQAFAPYWGFTFHTSSKPVLTAFPVMSSCIAMTAGSQEMDLQGCPPRAICEYLRPYFPPNALHFLELEWDFRTRAKIAEHKGKMETMREEERGDLFAGEEGPQTKPRPIAVKVDQFFSLLFTSGMDDLLKGATVVLLTCGWLVEHEQSFQDLRSSLRW</sequence>
<reference evidence="2 3" key="1">
    <citation type="submission" date="2014-04" db="EMBL/GenBank/DDBJ databases">
        <authorList>
            <consortium name="DOE Joint Genome Institute"/>
            <person name="Kuo A."/>
            <person name="Kohler A."/>
            <person name="Jargeat P."/>
            <person name="Nagy L.G."/>
            <person name="Floudas D."/>
            <person name="Copeland A."/>
            <person name="Barry K.W."/>
            <person name="Cichocki N."/>
            <person name="Veneault-Fourrey C."/>
            <person name="LaButti K."/>
            <person name="Lindquist E.A."/>
            <person name="Lipzen A."/>
            <person name="Lundell T."/>
            <person name="Morin E."/>
            <person name="Murat C."/>
            <person name="Sun H."/>
            <person name="Tunlid A."/>
            <person name="Henrissat B."/>
            <person name="Grigoriev I.V."/>
            <person name="Hibbett D.S."/>
            <person name="Martin F."/>
            <person name="Nordberg H.P."/>
            <person name="Cantor M.N."/>
            <person name="Hua S.X."/>
        </authorList>
    </citation>
    <scope>NUCLEOTIDE SEQUENCE [LARGE SCALE GENOMIC DNA]</scope>
    <source>
        <strain evidence="2 3">Ve08.2h10</strain>
    </source>
</reference>
<dbReference type="STRING" id="930991.A0A0D0DHZ0"/>
<dbReference type="AlphaFoldDB" id="A0A0D0DHZ0"/>